<keyword evidence="7" id="KW-0175">Coiled coil</keyword>
<keyword evidence="6" id="KW-0902">Two-component regulatory system</keyword>
<dbReference type="EC" id="2.7.13.3" evidence="2"/>
<keyword evidence="3" id="KW-0597">Phosphoprotein</keyword>
<evidence type="ECO:0000256" key="6">
    <source>
        <dbReference type="ARBA" id="ARBA00023012"/>
    </source>
</evidence>
<dbReference type="SMART" id="SM00388">
    <property type="entry name" value="HisKA"/>
    <property type="match status" value="1"/>
</dbReference>
<dbReference type="InterPro" id="IPR036097">
    <property type="entry name" value="HisK_dim/P_sf"/>
</dbReference>
<evidence type="ECO:0000256" key="4">
    <source>
        <dbReference type="ARBA" id="ARBA00022679"/>
    </source>
</evidence>
<dbReference type="OrthoDB" id="1269247at2"/>
<dbReference type="Gene3D" id="3.30.565.10">
    <property type="entry name" value="Histidine kinase-like ATPase, C-terminal domain"/>
    <property type="match status" value="1"/>
</dbReference>
<evidence type="ECO:0000256" key="2">
    <source>
        <dbReference type="ARBA" id="ARBA00012438"/>
    </source>
</evidence>
<dbReference type="Proteomes" id="UP000199642">
    <property type="component" value="Unassembled WGS sequence"/>
</dbReference>
<dbReference type="PROSITE" id="PS50109">
    <property type="entry name" value="HIS_KIN"/>
    <property type="match status" value="1"/>
</dbReference>
<evidence type="ECO:0000259" key="9">
    <source>
        <dbReference type="PROSITE" id="PS50109"/>
    </source>
</evidence>
<dbReference type="InterPro" id="IPR003661">
    <property type="entry name" value="HisK_dim/P_dom"/>
</dbReference>
<dbReference type="Pfam" id="PF02518">
    <property type="entry name" value="HATPase_c"/>
    <property type="match status" value="1"/>
</dbReference>
<reference evidence="11" key="1">
    <citation type="submission" date="2016-10" db="EMBL/GenBank/DDBJ databases">
        <authorList>
            <person name="Varghese N."/>
            <person name="Submissions S."/>
        </authorList>
    </citation>
    <scope>NUCLEOTIDE SEQUENCE [LARGE SCALE GENOMIC DNA]</scope>
    <source>
        <strain evidence="11">DSM 19315</strain>
    </source>
</reference>
<accession>A0A1I2XHM6</accession>
<evidence type="ECO:0000256" key="8">
    <source>
        <dbReference type="SAM" id="Phobius"/>
    </source>
</evidence>
<comment type="catalytic activity">
    <reaction evidence="1">
        <text>ATP + protein L-histidine = ADP + protein N-phospho-L-histidine.</text>
        <dbReference type="EC" id="2.7.13.3"/>
    </reaction>
</comment>
<name>A0A1I2XHM6_9BACT</name>
<keyword evidence="4" id="KW-0808">Transferase</keyword>
<evidence type="ECO:0000313" key="10">
    <source>
        <dbReference type="EMBL" id="SFH12980.1"/>
    </source>
</evidence>
<organism evidence="10 11">
    <name type="scientific">Algoriphagus hitonicola</name>
    <dbReference type="NCBI Taxonomy" id="435880"/>
    <lineage>
        <taxon>Bacteria</taxon>
        <taxon>Pseudomonadati</taxon>
        <taxon>Bacteroidota</taxon>
        <taxon>Cytophagia</taxon>
        <taxon>Cytophagales</taxon>
        <taxon>Cyclobacteriaceae</taxon>
        <taxon>Algoriphagus</taxon>
    </lineage>
</organism>
<keyword evidence="8" id="KW-0812">Transmembrane</keyword>
<dbReference type="PANTHER" id="PTHR43711">
    <property type="entry name" value="TWO-COMPONENT HISTIDINE KINASE"/>
    <property type="match status" value="1"/>
</dbReference>
<dbReference type="InterPro" id="IPR011990">
    <property type="entry name" value="TPR-like_helical_dom_sf"/>
</dbReference>
<evidence type="ECO:0000256" key="1">
    <source>
        <dbReference type="ARBA" id="ARBA00000085"/>
    </source>
</evidence>
<keyword evidence="5" id="KW-0418">Kinase</keyword>
<protein>
    <recommendedName>
        <fullName evidence="2">histidine kinase</fullName>
        <ecNumber evidence="2">2.7.13.3</ecNumber>
    </recommendedName>
</protein>
<dbReference type="STRING" id="435880.SAMN04487988_11910"/>
<dbReference type="AlphaFoldDB" id="A0A1I2XHM6"/>
<dbReference type="SMART" id="SM00387">
    <property type="entry name" value="HATPase_c"/>
    <property type="match status" value="1"/>
</dbReference>
<dbReference type="CDD" id="cd00082">
    <property type="entry name" value="HisKA"/>
    <property type="match status" value="1"/>
</dbReference>
<evidence type="ECO:0000313" key="11">
    <source>
        <dbReference type="Proteomes" id="UP000199642"/>
    </source>
</evidence>
<dbReference type="Gene3D" id="1.25.40.10">
    <property type="entry name" value="Tetratricopeptide repeat domain"/>
    <property type="match status" value="2"/>
</dbReference>
<dbReference type="SUPFAM" id="SSF48452">
    <property type="entry name" value="TPR-like"/>
    <property type="match status" value="2"/>
</dbReference>
<dbReference type="Pfam" id="PF00512">
    <property type="entry name" value="HisKA"/>
    <property type="match status" value="1"/>
</dbReference>
<dbReference type="InterPro" id="IPR004358">
    <property type="entry name" value="Sig_transdc_His_kin-like_C"/>
</dbReference>
<dbReference type="SUPFAM" id="SSF47384">
    <property type="entry name" value="Homodimeric domain of signal transducing histidine kinase"/>
    <property type="match status" value="1"/>
</dbReference>
<evidence type="ECO:0000256" key="3">
    <source>
        <dbReference type="ARBA" id="ARBA00022553"/>
    </source>
</evidence>
<dbReference type="RefSeq" id="WP_092794423.1">
    <property type="nucleotide sequence ID" value="NZ_FOPC01000019.1"/>
</dbReference>
<keyword evidence="8" id="KW-0472">Membrane</keyword>
<feature type="coiled-coil region" evidence="7">
    <location>
        <begin position="382"/>
        <end position="419"/>
    </location>
</feature>
<dbReference type="InterPro" id="IPR003594">
    <property type="entry name" value="HATPase_dom"/>
</dbReference>
<dbReference type="PRINTS" id="PR00344">
    <property type="entry name" value="BCTRLSENSOR"/>
</dbReference>
<dbReference type="EMBL" id="FOPC01000019">
    <property type="protein sequence ID" value="SFH12980.1"/>
    <property type="molecule type" value="Genomic_DNA"/>
</dbReference>
<dbReference type="NCBIfam" id="TIGR01167">
    <property type="entry name" value="LPXTG_anchor"/>
    <property type="match status" value="1"/>
</dbReference>
<dbReference type="SMART" id="SM00028">
    <property type="entry name" value="TPR"/>
    <property type="match status" value="5"/>
</dbReference>
<dbReference type="PANTHER" id="PTHR43711:SF1">
    <property type="entry name" value="HISTIDINE KINASE 1"/>
    <property type="match status" value="1"/>
</dbReference>
<keyword evidence="11" id="KW-1185">Reference proteome</keyword>
<feature type="domain" description="Histidine kinase" evidence="9">
    <location>
        <begin position="433"/>
        <end position="647"/>
    </location>
</feature>
<dbReference type="InterPro" id="IPR019734">
    <property type="entry name" value="TPR_rpt"/>
</dbReference>
<sequence>MTTIFALFLLIFQQTLTPVDSLKNELKNVNEPEIKAELYYQLARATYGSDQNLAIAYSDSALALAIENKLLKIQGNALNIRGVSFLIKSEFDSAMKSHLQALEIREQIQDTVGLLESQLNIGNILYRRGNAREAAQRYRTALYYARISGNQRGQGLLFNNLGSYFRDLWAETEAQIDLDSSQYYLSQSLSIKNSMSDFRGSINTLSQLAQLARADGDDSLAQQYLSEALEVSDGLQDQELQISLLSELVDFNLEKGNNGQALAYAKNAMEIAEEMNTLFQISSASGLMAKAYEAAGDYPNALSYTKRKLESEQELNRNRNKQITEDLLIKYESEKKEIENQALLEEQKYLDLSIRRKNEFLIAAGVLLLGLIGIWIFQRRKNKELAEAHQETTEILSQLQAQTQKIESQSQKLEDANLALTESNRIRERLFSVLTHDLKTPITSLLGILGIWTDKMITQEEFMNLLPRVSAQIHAVKGLMENLLEWAQAELEQSEVTFTEVNIRELVEGTIQQLSSSFEGKSLKVQNDIPEDLTLKTDRNRLNFILRNLLANAVKFTSEGGSIRIHHSSTDAEIISVSDTGVGMSSDKVEALFSGRVSSQLGTQGEKGPGVGLLLCKEFAQSLGADLKAESKINQGTTFSIKWPQLNI</sequence>
<evidence type="ECO:0000256" key="7">
    <source>
        <dbReference type="SAM" id="Coils"/>
    </source>
</evidence>
<evidence type="ECO:0000256" key="5">
    <source>
        <dbReference type="ARBA" id="ARBA00022777"/>
    </source>
</evidence>
<keyword evidence="8" id="KW-1133">Transmembrane helix</keyword>
<dbReference type="InterPro" id="IPR005467">
    <property type="entry name" value="His_kinase_dom"/>
</dbReference>
<dbReference type="SUPFAM" id="SSF55874">
    <property type="entry name" value="ATPase domain of HSP90 chaperone/DNA topoisomerase II/histidine kinase"/>
    <property type="match status" value="1"/>
</dbReference>
<proteinExistence type="predicted"/>
<feature type="transmembrane region" description="Helical" evidence="8">
    <location>
        <begin position="360"/>
        <end position="377"/>
    </location>
</feature>
<gene>
    <name evidence="10" type="ORF">SAMN04487988_11910</name>
</gene>
<dbReference type="Gene3D" id="1.10.287.130">
    <property type="match status" value="1"/>
</dbReference>
<dbReference type="InterPro" id="IPR050736">
    <property type="entry name" value="Sensor_HK_Regulatory"/>
</dbReference>
<feature type="coiled-coil region" evidence="7">
    <location>
        <begin position="321"/>
        <end position="348"/>
    </location>
</feature>
<dbReference type="InterPro" id="IPR036890">
    <property type="entry name" value="HATPase_C_sf"/>
</dbReference>
<dbReference type="GO" id="GO:0000155">
    <property type="term" value="F:phosphorelay sensor kinase activity"/>
    <property type="evidence" value="ECO:0007669"/>
    <property type="project" value="InterPro"/>
</dbReference>